<feature type="transmembrane region" description="Helical" evidence="1">
    <location>
        <begin position="70"/>
        <end position="90"/>
    </location>
</feature>
<reference evidence="2 3" key="1">
    <citation type="submission" date="2017-09" db="EMBL/GenBank/DDBJ databases">
        <title>Depth-based differentiation of microbial function through sediment-hosted aquifers and enrichment of novel symbionts in the deep terrestrial subsurface.</title>
        <authorList>
            <person name="Probst A.J."/>
            <person name="Ladd B."/>
            <person name="Jarett J.K."/>
            <person name="Geller-Mcgrath D.E."/>
            <person name="Sieber C.M."/>
            <person name="Emerson J.B."/>
            <person name="Anantharaman K."/>
            <person name="Thomas B.C."/>
            <person name="Malmstrom R."/>
            <person name="Stieglmeier M."/>
            <person name="Klingl A."/>
            <person name="Woyke T."/>
            <person name="Ryan C.M."/>
            <person name="Banfield J.F."/>
        </authorList>
    </citation>
    <scope>NUCLEOTIDE SEQUENCE [LARGE SCALE GENOMIC DNA]</scope>
    <source>
        <strain evidence="2">CG08_land_8_20_14_0_20_40_16</strain>
    </source>
</reference>
<feature type="transmembrane region" description="Helical" evidence="1">
    <location>
        <begin position="96"/>
        <end position="117"/>
    </location>
</feature>
<dbReference type="EMBL" id="PEXU01000006">
    <property type="protein sequence ID" value="PIS43019.1"/>
    <property type="molecule type" value="Genomic_DNA"/>
</dbReference>
<feature type="transmembrane region" description="Helical" evidence="1">
    <location>
        <begin position="12"/>
        <end position="35"/>
    </location>
</feature>
<keyword evidence="1" id="KW-0472">Membrane</keyword>
<dbReference type="Proteomes" id="UP000231542">
    <property type="component" value="Unassembled WGS sequence"/>
</dbReference>
<evidence type="ECO:0000313" key="3">
    <source>
        <dbReference type="Proteomes" id="UP000231542"/>
    </source>
</evidence>
<accession>A0A2H0YXJ9</accession>
<gene>
    <name evidence="2" type="ORF">COT24_00575</name>
</gene>
<keyword evidence="1" id="KW-0812">Transmembrane</keyword>
<organism evidence="2 3">
    <name type="scientific">Candidatus Kerfeldbacteria bacterium CG08_land_8_20_14_0_20_40_16</name>
    <dbReference type="NCBI Taxonomy" id="2014244"/>
    <lineage>
        <taxon>Bacteria</taxon>
        <taxon>Candidatus Kerfeldiibacteriota</taxon>
    </lineage>
</organism>
<comment type="caution">
    <text evidence="2">The sequence shown here is derived from an EMBL/GenBank/DDBJ whole genome shotgun (WGS) entry which is preliminary data.</text>
</comment>
<keyword evidence="1" id="KW-1133">Transmembrane helix</keyword>
<sequence length="131" mass="14466">MTNVKTSLKMAGYGLLLFISTGVVELLIAVVTGSYESIDYWWANLIKAAVVAFFSWLFSRLLHPNTTKQAFTHGIVWAVILVFINLILAIPNGFNYIFGHWSVYLVFIGAGVGPLFGKKVGLKNTGQKPDQ</sequence>
<evidence type="ECO:0000313" key="2">
    <source>
        <dbReference type="EMBL" id="PIS43019.1"/>
    </source>
</evidence>
<proteinExistence type="predicted"/>
<protein>
    <recommendedName>
        <fullName evidence="4">TIGR04086 family membrane protein</fullName>
    </recommendedName>
</protein>
<evidence type="ECO:0000256" key="1">
    <source>
        <dbReference type="SAM" id="Phobius"/>
    </source>
</evidence>
<feature type="transmembrane region" description="Helical" evidence="1">
    <location>
        <begin position="41"/>
        <end position="58"/>
    </location>
</feature>
<name>A0A2H0YXJ9_9BACT</name>
<evidence type="ECO:0008006" key="4">
    <source>
        <dbReference type="Google" id="ProtNLM"/>
    </source>
</evidence>
<dbReference type="AlphaFoldDB" id="A0A2H0YXJ9"/>